<dbReference type="EC" id="5.2.1.8" evidence="3"/>
<dbReference type="PANTHER" id="PTHR47245:SF2">
    <property type="entry name" value="PEPTIDYL-PROLYL CIS-TRANS ISOMERASE HP_0175-RELATED"/>
    <property type="match status" value="1"/>
</dbReference>
<comment type="caution">
    <text evidence="8">The sequence shown here is derived from an EMBL/GenBank/DDBJ whole genome shotgun (WGS) entry which is preliminary data.</text>
</comment>
<dbReference type="RefSeq" id="WP_255913101.1">
    <property type="nucleotide sequence ID" value="NZ_JANFQO010000005.1"/>
</dbReference>
<reference evidence="8" key="1">
    <citation type="submission" date="2022-07" db="EMBL/GenBank/DDBJ databases">
        <title>Tahibacter sp., a new gammaproteobacterium isolated from the silt sample collected at pig farm.</title>
        <authorList>
            <person name="Chen H."/>
        </authorList>
    </citation>
    <scope>NUCLEOTIDE SEQUENCE</scope>
    <source>
        <strain evidence="8">P2K</strain>
    </source>
</reference>
<evidence type="ECO:0000259" key="7">
    <source>
        <dbReference type="PROSITE" id="PS50198"/>
    </source>
</evidence>
<keyword evidence="5 8" id="KW-0413">Isomerase</keyword>
<evidence type="ECO:0000256" key="4">
    <source>
        <dbReference type="ARBA" id="ARBA00023110"/>
    </source>
</evidence>
<protein>
    <recommendedName>
        <fullName evidence="3">peptidylprolyl isomerase</fullName>
        <ecNumber evidence="3">5.2.1.8</ecNumber>
    </recommendedName>
</protein>
<dbReference type="InterPro" id="IPR000297">
    <property type="entry name" value="PPIase_PpiC"/>
</dbReference>
<evidence type="ECO:0000256" key="6">
    <source>
        <dbReference type="SAM" id="SignalP"/>
    </source>
</evidence>
<keyword evidence="9" id="KW-1185">Reference proteome</keyword>
<proteinExistence type="inferred from homology"/>
<name>A0ABT1QPY9_9GAMM</name>
<sequence length="316" mass="34718">MHKLLFALGLALSTTAAFAAEAKPEDQVLITQGEVKLTMADVDAYVARIPAADRAGFMAKPERIQTMLRNMLLDRQLAAEARKLGLDKDPLVQRQIGLATDSTLGRVRTQKLLESLKVPDFSAQAEEEYLANKSKYSVPARVDVKHILIGDKTRTPEEAAALAQDTLAKVTKNPAQFDALVESLSDDPSKKDNHGLIENATSSQLVRPFAEASGKLAKPGDLSPVVKTTFGYHIIRAESITPAKPRPYEQVRENIIASLTKEWTEKQMRGHIDELRNMRSEENAELLLSLRDRYRTAGASVDATAVDAGTESDKVE</sequence>
<feature type="domain" description="PpiC" evidence="7">
    <location>
        <begin position="139"/>
        <end position="239"/>
    </location>
</feature>
<feature type="chain" id="PRO_5046467417" description="peptidylprolyl isomerase" evidence="6">
    <location>
        <begin position="20"/>
        <end position="316"/>
    </location>
</feature>
<keyword evidence="6" id="KW-0732">Signal</keyword>
<organism evidence="8 9">
    <name type="scientific">Tahibacter harae</name>
    <dbReference type="NCBI Taxonomy" id="2963937"/>
    <lineage>
        <taxon>Bacteria</taxon>
        <taxon>Pseudomonadati</taxon>
        <taxon>Pseudomonadota</taxon>
        <taxon>Gammaproteobacteria</taxon>
        <taxon>Lysobacterales</taxon>
        <taxon>Rhodanobacteraceae</taxon>
        <taxon>Tahibacter</taxon>
    </lineage>
</organism>
<dbReference type="EMBL" id="JANFQO010000005">
    <property type="protein sequence ID" value="MCQ4164348.1"/>
    <property type="molecule type" value="Genomic_DNA"/>
</dbReference>
<accession>A0ABT1QPY9</accession>
<evidence type="ECO:0000256" key="1">
    <source>
        <dbReference type="ARBA" id="ARBA00000971"/>
    </source>
</evidence>
<keyword evidence="4 5" id="KW-0697">Rotamase</keyword>
<evidence type="ECO:0000256" key="3">
    <source>
        <dbReference type="ARBA" id="ARBA00013194"/>
    </source>
</evidence>
<dbReference type="InterPro" id="IPR046357">
    <property type="entry name" value="PPIase_dom_sf"/>
</dbReference>
<dbReference type="Proteomes" id="UP001165498">
    <property type="component" value="Unassembled WGS sequence"/>
</dbReference>
<dbReference type="Pfam" id="PF13616">
    <property type="entry name" value="Rotamase_3"/>
    <property type="match status" value="1"/>
</dbReference>
<dbReference type="PROSITE" id="PS50198">
    <property type="entry name" value="PPIC_PPIASE_2"/>
    <property type="match status" value="1"/>
</dbReference>
<evidence type="ECO:0000256" key="2">
    <source>
        <dbReference type="ARBA" id="ARBA00007656"/>
    </source>
</evidence>
<dbReference type="PANTHER" id="PTHR47245">
    <property type="entry name" value="PEPTIDYLPROLYL ISOMERASE"/>
    <property type="match status" value="1"/>
</dbReference>
<dbReference type="Gene3D" id="3.10.50.40">
    <property type="match status" value="1"/>
</dbReference>
<feature type="signal peptide" evidence="6">
    <location>
        <begin position="1"/>
        <end position="19"/>
    </location>
</feature>
<gene>
    <name evidence="8" type="ORF">NM961_06445</name>
</gene>
<evidence type="ECO:0000313" key="9">
    <source>
        <dbReference type="Proteomes" id="UP001165498"/>
    </source>
</evidence>
<comment type="catalytic activity">
    <reaction evidence="1">
        <text>[protein]-peptidylproline (omega=180) = [protein]-peptidylproline (omega=0)</text>
        <dbReference type="Rhea" id="RHEA:16237"/>
        <dbReference type="Rhea" id="RHEA-COMP:10747"/>
        <dbReference type="Rhea" id="RHEA-COMP:10748"/>
        <dbReference type="ChEBI" id="CHEBI:83833"/>
        <dbReference type="ChEBI" id="CHEBI:83834"/>
        <dbReference type="EC" id="5.2.1.8"/>
    </reaction>
</comment>
<evidence type="ECO:0000256" key="5">
    <source>
        <dbReference type="PROSITE-ProRule" id="PRU00278"/>
    </source>
</evidence>
<comment type="similarity">
    <text evidence="2">Belongs to the PpiC/parvulin rotamase family.</text>
</comment>
<dbReference type="InterPro" id="IPR050245">
    <property type="entry name" value="PrsA_foldase"/>
</dbReference>
<dbReference type="SUPFAM" id="SSF54534">
    <property type="entry name" value="FKBP-like"/>
    <property type="match status" value="1"/>
</dbReference>
<dbReference type="GO" id="GO:0003755">
    <property type="term" value="F:peptidyl-prolyl cis-trans isomerase activity"/>
    <property type="evidence" value="ECO:0007669"/>
    <property type="project" value="UniProtKB-EC"/>
</dbReference>
<evidence type="ECO:0000313" key="8">
    <source>
        <dbReference type="EMBL" id="MCQ4164348.1"/>
    </source>
</evidence>